<dbReference type="GO" id="GO:0009986">
    <property type="term" value="C:cell surface"/>
    <property type="evidence" value="ECO:0007669"/>
    <property type="project" value="TreeGrafter"/>
</dbReference>
<feature type="disulfide bond" evidence="3">
    <location>
        <begin position="231"/>
        <end position="240"/>
    </location>
</feature>
<dbReference type="PROSITE" id="PS01186">
    <property type="entry name" value="EGF_2"/>
    <property type="match status" value="4"/>
</dbReference>
<dbReference type="InterPro" id="IPR000742">
    <property type="entry name" value="EGF"/>
</dbReference>
<dbReference type="GO" id="GO:0005576">
    <property type="term" value="C:extracellular region"/>
    <property type="evidence" value="ECO:0007669"/>
    <property type="project" value="TreeGrafter"/>
</dbReference>
<keyword evidence="2 3" id="KW-1015">Disulfide bond</keyword>
<feature type="disulfide bond" evidence="3">
    <location>
        <begin position="213"/>
        <end position="223"/>
    </location>
</feature>
<comment type="caution">
    <text evidence="5">The sequence shown here is derived from an EMBL/GenBank/DDBJ whole genome shotgun (WGS) entry which is preliminary data.</text>
</comment>
<feature type="disulfide bond" evidence="3">
    <location>
        <begin position="295"/>
        <end position="304"/>
    </location>
</feature>
<organism evidence="5 6">
    <name type="scientific">Meganyctiphanes norvegica</name>
    <name type="common">Northern krill</name>
    <name type="synonym">Thysanopoda norvegica</name>
    <dbReference type="NCBI Taxonomy" id="48144"/>
    <lineage>
        <taxon>Eukaryota</taxon>
        <taxon>Metazoa</taxon>
        <taxon>Ecdysozoa</taxon>
        <taxon>Arthropoda</taxon>
        <taxon>Crustacea</taxon>
        <taxon>Multicrustacea</taxon>
        <taxon>Malacostraca</taxon>
        <taxon>Eumalacostraca</taxon>
        <taxon>Eucarida</taxon>
        <taxon>Euphausiacea</taxon>
        <taxon>Euphausiidae</taxon>
        <taxon>Meganyctiphanes</taxon>
    </lineage>
</organism>
<dbReference type="PANTHER" id="PTHR14949">
    <property type="entry name" value="EGF-LIKE-DOMAIN, MULTIPLE 7, 8"/>
    <property type="match status" value="1"/>
</dbReference>
<feature type="domain" description="EGF-like" evidence="4">
    <location>
        <begin position="209"/>
        <end position="241"/>
    </location>
</feature>
<dbReference type="Pfam" id="PF25024">
    <property type="entry name" value="EGF_TEN"/>
    <property type="match status" value="1"/>
</dbReference>
<feature type="disulfide bond" evidence="3">
    <location>
        <begin position="390"/>
        <end position="399"/>
    </location>
</feature>
<dbReference type="SUPFAM" id="SSF57196">
    <property type="entry name" value="EGF/Laminin"/>
    <property type="match status" value="1"/>
</dbReference>
<feature type="disulfide bond" evidence="3">
    <location>
        <begin position="435"/>
        <end position="445"/>
    </location>
</feature>
<keyword evidence="6" id="KW-1185">Reference proteome</keyword>
<feature type="domain" description="EGF-like" evidence="4">
    <location>
        <begin position="273"/>
        <end position="305"/>
    </location>
</feature>
<dbReference type="EMBL" id="CAXKWB010016532">
    <property type="protein sequence ID" value="CAL4116438.1"/>
    <property type="molecule type" value="Genomic_DNA"/>
</dbReference>
<dbReference type="GO" id="GO:0005102">
    <property type="term" value="F:signaling receptor binding"/>
    <property type="evidence" value="ECO:0007669"/>
    <property type="project" value="TreeGrafter"/>
</dbReference>
<dbReference type="PROSITE" id="PS00022">
    <property type="entry name" value="EGF_1"/>
    <property type="match status" value="5"/>
</dbReference>
<evidence type="ECO:0000256" key="1">
    <source>
        <dbReference type="ARBA" id="ARBA00022729"/>
    </source>
</evidence>
<feature type="disulfide bond" evidence="3">
    <location>
        <begin position="453"/>
        <end position="462"/>
    </location>
</feature>
<dbReference type="Proteomes" id="UP001497623">
    <property type="component" value="Unassembled WGS sequence"/>
</dbReference>
<dbReference type="AlphaFoldDB" id="A0AAV2R5A6"/>
<feature type="domain" description="EGF-like" evidence="4">
    <location>
        <begin position="368"/>
        <end position="400"/>
    </location>
</feature>
<feature type="non-terminal residue" evidence="5">
    <location>
        <position position="626"/>
    </location>
</feature>
<feature type="disulfide bond" evidence="3">
    <location>
        <begin position="372"/>
        <end position="382"/>
    </location>
</feature>
<accession>A0AAV2R5A6</accession>
<keyword evidence="3" id="KW-0245">EGF-like domain</keyword>
<dbReference type="Gene3D" id="2.10.25.10">
    <property type="entry name" value="Laminin"/>
    <property type="match status" value="7"/>
</dbReference>
<evidence type="ECO:0000313" key="6">
    <source>
        <dbReference type="Proteomes" id="UP001497623"/>
    </source>
</evidence>
<protein>
    <recommendedName>
        <fullName evidence="4">EGF-like domain-containing protein</fullName>
    </recommendedName>
</protein>
<feature type="domain" description="EGF-like" evidence="4">
    <location>
        <begin position="431"/>
        <end position="463"/>
    </location>
</feature>
<proteinExistence type="predicted"/>
<reference evidence="5 6" key="1">
    <citation type="submission" date="2024-05" db="EMBL/GenBank/DDBJ databases">
        <authorList>
            <person name="Wallberg A."/>
        </authorList>
    </citation>
    <scope>NUCLEOTIDE SEQUENCE [LARGE SCALE GENOMIC DNA]</scope>
</reference>
<dbReference type="PROSITE" id="PS50026">
    <property type="entry name" value="EGF_3"/>
    <property type="match status" value="4"/>
</dbReference>
<name>A0AAV2R5A6_MEGNR</name>
<dbReference type="PANTHER" id="PTHR14949:SF54">
    <property type="entry name" value="VWFD DOMAIN-CONTAINING PROTEIN"/>
    <property type="match status" value="1"/>
</dbReference>
<dbReference type="SMART" id="SM00181">
    <property type="entry name" value="EGF"/>
    <property type="match status" value="8"/>
</dbReference>
<evidence type="ECO:0000313" key="5">
    <source>
        <dbReference type="EMBL" id="CAL4116438.1"/>
    </source>
</evidence>
<evidence type="ECO:0000256" key="2">
    <source>
        <dbReference type="ARBA" id="ARBA00023157"/>
    </source>
</evidence>
<evidence type="ECO:0000256" key="3">
    <source>
        <dbReference type="PROSITE-ProRule" id="PRU00076"/>
    </source>
</evidence>
<dbReference type="FunFam" id="2.10.25.10:FF:000020">
    <property type="entry name" value="Latent-transforming growth factor beta-binding protein 1"/>
    <property type="match status" value="2"/>
</dbReference>
<gene>
    <name evidence="5" type="ORF">MNOR_LOCUS20976</name>
</gene>
<evidence type="ECO:0000259" key="4">
    <source>
        <dbReference type="PROSITE" id="PS50026"/>
    </source>
</evidence>
<dbReference type="InterPro" id="IPR050969">
    <property type="entry name" value="Dev_Signal_Modulators"/>
</dbReference>
<feature type="disulfide bond" evidence="3">
    <location>
        <begin position="277"/>
        <end position="287"/>
    </location>
</feature>
<sequence>MTITGPKCQPNILTVSLQKITTFLKIYDVFFDQVNLHHKPPKDCKEFPKTHAWSGQDNRECNSTLRTMKIAVNGVHGTVSATKCNLACKLAHCSHGFICDPINKWDELCCGEVLTAVICNWFCIRYFGACPFFVTLQCSYKYIQSCCCQTINSKCEGYVPILTDKLYNFARGFETRFLGKIVCRPVYKSYSQCVPPISYFCATDSRFCQLTICYPTCGNNGTCTAPNTCTCDIGYEGDHCQKPICDTPCSIYGHCTAPNTCSCEHGYEGNLCEQPICDPDCGNYGTCVFPYSCSCRPGYYGDHCQYVICDPPCANNGNCTCPNRCTCEPGYEGNYCQHAICDPPCIQGHCTAPNVCDCEYGYEGDFCQEAICNPSCENHGNCTAPNICNCTDEYEGNLCQQAICNKGCINGKCAMPDDCMCNVGWLGNICNLAICDPGCENGGRCVFPYSCLCRDGYYGDHCQYVYNPSRPIVPGVVPISGYCLNLATGVYDVEQTTKLTDTCNIFVCTVEGWITLSIDRGCCIFEDIGYPKGYTLTEYHSDNILTCVNGEWSDNSTSMTTSPGMTTFPGMTTIPSTSTTTPCWSWCTFPSTTTTAIPLRNYRLEERTTSASTTPAWCATWCDYDY</sequence>
<comment type="caution">
    <text evidence="3">Lacks conserved residue(s) required for the propagation of feature annotation.</text>
</comment>
<keyword evidence="1" id="KW-0732">Signal</keyword>